<comment type="caution">
    <text evidence="2">The sequence shown here is derived from an EMBL/GenBank/DDBJ whole genome shotgun (WGS) entry which is preliminary data.</text>
</comment>
<sequence length="154" mass="16589">MVKDKGLLGAKQSTLDKCAQPGGSTSIHGKSEQEGKGRDNAALLAAIMQSRDMPDVKIRVVGLDISLLRQDLDKGVDRIVEAEKRASGVADSVATLQQSMTKLTDAIKELVEKEDSEGCAHHNKFVGFPGVCEGPLMEHFLDQWLCSFLPLGAL</sequence>
<dbReference type="EMBL" id="JANPWB010000009">
    <property type="protein sequence ID" value="KAJ1150826.1"/>
    <property type="molecule type" value="Genomic_DNA"/>
</dbReference>
<dbReference type="Proteomes" id="UP001066276">
    <property type="component" value="Chromosome 5"/>
</dbReference>
<dbReference type="AlphaFoldDB" id="A0AAV7REE9"/>
<evidence type="ECO:0000313" key="2">
    <source>
        <dbReference type="EMBL" id="KAJ1150826.1"/>
    </source>
</evidence>
<organism evidence="2 3">
    <name type="scientific">Pleurodeles waltl</name>
    <name type="common">Iberian ribbed newt</name>
    <dbReference type="NCBI Taxonomy" id="8319"/>
    <lineage>
        <taxon>Eukaryota</taxon>
        <taxon>Metazoa</taxon>
        <taxon>Chordata</taxon>
        <taxon>Craniata</taxon>
        <taxon>Vertebrata</taxon>
        <taxon>Euteleostomi</taxon>
        <taxon>Amphibia</taxon>
        <taxon>Batrachia</taxon>
        <taxon>Caudata</taxon>
        <taxon>Salamandroidea</taxon>
        <taxon>Salamandridae</taxon>
        <taxon>Pleurodelinae</taxon>
        <taxon>Pleurodeles</taxon>
    </lineage>
</organism>
<evidence type="ECO:0000313" key="3">
    <source>
        <dbReference type="Proteomes" id="UP001066276"/>
    </source>
</evidence>
<protein>
    <submittedName>
        <fullName evidence="2">Uncharacterized protein</fullName>
    </submittedName>
</protein>
<evidence type="ECO:0000256" key="1">
    <source>
        <dbReference type="SAM" id="MobiDB-lite"/>
    </source>
</evidence>
<keyword evidence="3" id="KW-1185">Reference proteome</keyword>
<proteinExistence type="predicted"/>
<name>A0AAV7REE9_PLEWA</name>
<feature type="region of interest" description="Disordered" evidence="1">
    <location>
        <begin position="13"/>
        <end position="36"/>
    </location>
</feature>
<reference evidence="2" key="1">
    <citation type="journal article" date="2022" name="bioRxiv">
        <title>Sequencing and chromosome-scale assembly of the giantPleurodeles waltlgenome.</title>
        <authorList>
            <person name="Brown T."/>
            <person name="Elewa A."/>
            <person name="Iarovenko S."/>
            <person name="Subramanian E."/>
            <person name="Araus A.J."/>
            <person name="Petzold A."/>
            <person name="Susuki M."/>
            <person name="Suzuki K.-i.T."/>
            <person name="Hayashi T."/>
            <person name="Toyoda A."/>
            <person name="Oliveira C."/>
            <person name="Osipova E."/>
            <person name="Leigh N.D."/>
            <person name="Simon A."/>
            <person name="Yun M.H."/>
        </authorList>
    </citation>
    <scope>NUCLEOTIDE SEQUENCE</scope>
    <source>
        <strain evidence="2">20211129_DDA</strain>
        <tissue evidence="2">Liver</tissue>
    </source>
</reference>
<gene>
    <name evidence="2" type="ORF">NDU88_003615</name>
</gene>
<accession>A0AAV7REE9</accession>